<dbReference type="Proteomes" id="UP000010467">
    <property type="component" value="Plasmid pDEIPE01"/>
</dbReference>
<dbReference type="PATRIC" id="fig|937777.3.peg.4211"/>
<dbReference type="PROSITE" id="PS50995">
    <property type="entry name" value="HTH_MARR_2"/>
    <property type="match status" value="1"/>
</dbReference>
<dbReference type="KEGG" id="dpd:Deipe_4183"/>
<dbReference type="InterPro" id="IPR000835">
    <property type="entry name" value="HTH_MarR-typ"/>
</dbReference>
<name>L0A6N9_DEIPD</name>
<geneLocation type="plasmid" evidence="2 3">
    <name>pDEIPE01</name>
</geneLocation>
<dbReference type="Gene3D" id="1.10.10.10">
    <property type="entry name" value="Winged helix-like DNA-binding domain superfamily/Winged helix DNA-binding domain"/>
    <property type="match status" value="1"/>
</dbReference>
<dbReference type="SUPFAM" id="SSF46785">
    <property type="entry name" value="Winged helix' DNA-binding domain"/>
    <property type="match status" value="1"/>
</dbReference>
<proteinExistence type="predicted"/>
<evidence type="ECO:0000259" key="1">
    <source>
        <dbReference type="PROSITE" id="PS50995"/>
    </source>
</evidence>
<feature type="domain" description="HTH marR-type" evidence="1">
    <location>
        <begin position="1"/>
        <end position="147"/>
    </location>
</feature>
<sequence>MNTRTPHSHQTYPAMAAFRSCLAAYAHASERIVRRFGLTPQHYSLLVVLGAQTNGTVTVGEVAQALNIAHHGAVGLTQRAQQAGLIERIRDSHSRRRVLLHLTATGQQRLQDITQAHMNELHEQRAGLHHALHHWIKVLDENATEPA</sequence>
<dbReference type="InterPro" id="IPR036388">
    <property type="entry name" value="WH-like_DNA-bd_sf"/>
</dbReference>
<dbReference type="AlphaFoldDB" id="L0A6N9"/>
<dbReference type="OrthoDB" id="72894at2"/>
<keyword evidence="2" id="KW-0614">Plasmid</keyword>
<dbReference type="HOGENOM" id="CLU_120009_2_0_0"/>
<dbReference type="PANTHER" id="PTHR33164">
    <property type="entry name" value="TRANSCRIPTIONAL REGULATOR, MARR FAMILY"/>
    <property type="match status" value="1"/>
</dbReference>
<dbReference type="PANTHER" id="PTHR33164:SF43">
    <property type="entry name" value="HTH-TYPE TRANSCRIPTIONAL REPRESSOR YETL"/>
    <property type="match status" value="1"/>
</dbReference>
<reference evidence="3" key="1">
    <citation type="submission" date="2012-03" db="EMBL/GenBank/DDBJ databases">
        <title>Complete sequence of plasmid 1 of Deinococcus peraridilitoris DSM 19664.</title>
        <authorList>
            <person name="Lucas S."/>
            <person name="Copeland A."/>
            <person name="Lapidus A."/>
            <person name="Glavina del Rio T."/>
            <person name="Dalin E."/>
            <person name="Tice H."/>
            <person name="Bruce D."/>
            <person name="Goodwin L."/>
            <person name="Pitluck S."/>
            <person name="Peters L."/>
            <person name="Mikhailova N."/>
            <person name="Lu M."/>
            <person name="Kyrpides N."/>
            <person name="Mavromatis K."/>
            <person name="Ivanova N."/>
            <person name="Brettin T."/>
            <person name="Detter J.C."/>
            <person name="Han C."/>
            <person name="Larimer F."/>
            <person name="Land M."/>
            <person name="Hauser L."/>
            <person name="Markowitz V."/>
            <person name="Cheng J.-F."/>
            <person name="Hugenholtz P."/>
            <person name="Woyke T."/>
            <person name="Wu D."/>
            <person name="Pukall R."/>
            <person name="Steenblock K."/>
            <person name="Brambilla E."/>
            <person name="Klenk H.-P."/>
            <person name="Eisen J.A."/>
        </authorList>
    </citation>
    <scope>NUCLEOTIDE SEQUENCE [LARGE SCALE GENOMIC DNA]</scope>
    <source>
        <strain evidence="3">DSM 19664 / LMG 22246 / CIP 109416 / KR-200</strain>
        <plasmid evidence="3">Plasmid pDEIPE01</plasmid>
    </source>
</reference>
<evidence type="ECO:0000313" key="3">
    <source>
        <dbReference type="Proteomes" id="UP000010467"/>
    </source>
</evidence>
<dbReference type="Pfam" id="PF12802">
    <property type="entry name" value="MarR_2"/>
    <property type="match status" value="1"/>
</dbReference>
<dbReference type="GO" id="GO:0006950">
    <property type="term" value="P:response to stress"/>
    <property type="evidence" value="ECO:0007669"/>
    <property type="project" value="TreeGrafter"/>
</dbReference>
<accession>L0A6N9</accession>
<evidence type="ECO:0000313" key="2">
    <source>
        <dbReference type="EMBL" id="AFZ69548.1"/>
    </source>
</evidence>
<organism evidence="2 3">
    <name type="scientific">Deinococcus peraridilitoris (strain DSM 19664 / LMG 22246 / CIP 109416 / KR-200)</name>
    <dbReference type="NCBI Taxonomy" id="937777"/>
    <lineage>
        <taxon>Bacteria</taxon>
        <taxon>Thermotogati</taxon>
        <taxon>Deinococcota</taxon>
        <taxon>Deinococci</taxon>
        <taxon>Deinococcales</taxon>
        <taxon>Deinococcaceae</taxon>
        <taxon>Deinococcus</taxon>
    </lineage>
</organism>
<dbReference type="EMBL" id="CP003383">
    <property type="protein sequence ID" value="AFZ69548.1"/>
    <property type="molecule type" value="Genomic_DNA"/>
</dbReference>
<dbReference type="InterPro" id="IPR036390">
    <property type="entry name" value="WH_DNA-bd_sf"/>
</dbReference>
<dbReference type="SMART" id="SM00347">
    <property type="entry name" value="HTH_MARR"/>
    <property type="match status" value="1"/>
</dbReference>
<dbReference type="GO" id="GO:0003700">
    <property type="term" value="F:DNA-binding transcription factor activity"/>
    <property type="evidence" value="ECO:0007669"/>
    <property type="project" value="InterPro"/>
</dbReference>
<dbReference type="RefSeq" id="WP_015231449.1">
    <property type="nucleotide sequence ID" value="NC_019789.1"/>
</dbReference>
<keyword evidence="3" id="KW-1185">Reference proteome</keyword>
<dbReference type="InterPro" id="IPR039422">
    <property type="entry name" value="MarR/SlyA-like"/>
</dbReference>
<gene>
    <name evidence="2" type="ordered locus">Deipe_4183</name>
</gene>
<protein>
    <submittedName>
        <fullName evidence="2">Transcriptional regulator</fullName>
    </submittedName>
</protein>